<protein>
    <recommendedName>
        <fullName evidence="5">DUF2516 family protein</fullName>
    </recommendedName>
</protein>
<evidence type="ECO:0000256" key="2">
    <source>
        <dbReference type="SAM" id="Phobius"/>
    </source>
</evidence>
<feature type="transmembrane region" description="Helical" evidence="2">
    <location>
        <begin position="9"/>
        <end position="25"/>
    </location>
</feature>
<dbReference type="OrthoDB" id="4774469at2"/>
<proteinExistence type="predicted"/>
<accession>A0A1G9RPD2</accession>
<keyword evidence="2" id="KW-0812">Transmembrane</keyword>
<gene>
    <name evidence="3" type="ORF">SAMN04487766_10188</name>
</gene>
<feature type="region of interest" description="Disordered" evidence="1">
    <location>
        <begin position="123"/>
        <end position="146"/>
    </location>
</feature>
<dbReference type="Proteomes" id="UP000199671">
    <property type="component" value="Unassembled WGS sequence"/>
</dbReference>
<dbReference type="EMBL" id="FNHU01000001">
    <property type="protein sequence ID" value="SDM25116.1"/>
    <property type="molecule type" value="Genomic_DNA"/>
</dbReference>
<feature type="transmembrane region" description="Helical" evidence="2">
    <location>
        <begin position="69"/>
        <end position="97"/>
    </location>
</feature>
<evidence type="ECO:0000313" key="4">
    <source>
        <dbReference type="Proteomes" id="UP000199671"/>
    </source>
</evidence>
<name>A0A1G9RPD2_9ACTO</name>
<organism evidence="3 4">
    <name type="scientific">Actinomyces ruminicola</name>
    <dbReference type="NCBI Taxonomy" id="332524"/>
    <lineage>
        <taxon>Bacteria</taxon>
        <taxon>Bacillati</taxon>
        <taxon>Actinomycetota</taxon>
        <taxon>Actinomycetes</taxon>
        <taxon>Actinomycetales</taxon>
        <taxon>Actinomycetaceae</taxon>
        <taxon>Actinomyces</taxon>
    </lineage>
</organism>
<dbReference type="Pfam" id="PF10724">
    <property type="entry name" value="DUF2516"/>
    <property type="match status" value="1"/>
</dbReference>
<evidence type="ECO:0000313" key="3">
    <source>
        <dbReference type="EMBL" id="SDM25116.1"/>
    </source>
</evidence>
<sequence>MRLAAPRGGGYSGIVDILVLLAYYLAQAVFWIWRLAQLTAVVLGAWALIDTLTHDAAHFVAAGKRTKGFWLGANAAGIAVVLLMGANSMLGLLGVVANSVYLADVRPALQYYSPVRVRSNIRFPGNGGSRGGSSRGPGPRDWTPGR</sequence>
<dbReference type="InterPro" id="IPR019662">
    <property type="entry name" value="DUF2516"/>
</dbReference>
<keyword evidence="2" id="KW-0472">Membrane</keyword>
<reference evidence="3 4" key="1">
    <citation type="submission" date="2016-10" db="EMBL/GenBank/DDBJ databases">
        <authorList>
            <person name="de Groot N.N."/>
        </authorList>
    </citation>
    <scope>NUCLEOTIDE SEQUENCE [LARGE SCALE GENOMIC DNA]</scope>
    <source>
        <strain evidence="3 4">KPR-7B</strain>
    </source>
</reference>
<keyword evidence="2" id="KW-1133">Transmembrane helix</keyword>
<evidence type="ECO:0000256" key="1">
    <source>
        <dbReference type="SAM" id="MobiDB-lite"/>
    </source>
</evidence>
<dbReference type="AlphaFoldDB" id="A0A1G9RPD2"/>
<feature type="compositionally biased region" description="Gly residues" evidence="1">
    <location>
        <begin position="125"/>
        <end position="135"/>
    </location>
</feature>
<evidence type="ECO:0008006" key="5">
    <source>
        <dbReference type="Google" id="ProtNLM"/>
    </source>
</evidence>